<dbReference type="Proteomes" id="UP000000305">
    <property type="component" value="Unassembled WGS sequence"/>
</dbReference>
<protein>
    <submittedName>
        <fullName evidence="2">Uncharacterized protein</fullName>
    </submittedName>
</protein>
<evidence type="ECO:0000313" key="2">
    <source>
        <dbReference type="EMBL" id="EFX89105.1"/>
    </source>
</evidence>
<dbReference type="InParanoid" id="E9FVH1"/>
<organism evidence="2 3">
    <name type="scientific">Daphnia pulex</name>
    <name type="common">Water flea</name>
    <dbReference type="NCBI Taxonomy" id="6669"/>
    <lineage>
        <taxon>Eukaryota</taxon>
        <taxon>Metazoa</taxon>
        <taxon>Ecdysozoa</taxon>
        <taxon>Arthropoda</taxon>
        <taxon>Crustacea</taxon>
        <taxon>Branchiopoda</taxon>
        <taxon>Diplostraca</taxon>
        <taxon>Cladocera</taxon>
        <taxon>Anomopoda</taxon>
        <taxon>Daphniidae</taxon>
        <taxon>Daphnia</taxon>
    </lineage>
</organism>
<evidence type="ECO:0000256" key="1">
    <source>
        <dbReference type="SAM" id="MobiDB-lite"/>
    </source>
</evidence>
<dbReference type="KEGG" id="dpx:DAPPUDRAFT_95363"/>
<dbReference type="HOGENOM" id="CLU_1572206_0_0_1"/>
<evidence type="ECO:0000313" key="3">
    <source>
        <dbReference type="Proteomes" id="UP000000305"/>
    </source>
</evidence>
<dbReference type="AlphaFoldDB" id="E9FVH1"/>
<accession>E9FVH1</accession>
<keyword evidence="3" id="KW-1185">Reference proteome</keyword>
<proteinExistence type="predicted"/>
<sequence length="170" mass="17981">MSVGVGMGIGRGHVTLGHGVNLTSSNATPGSAVDGLDGGGSEHDQISPTWSVQCWDTLGDQVDHLILLPERALTMDSGWLQADLAEILAHSVIGHGRGDGSSSGRDYSVTPFLSHPHERSSSSHDGSDSWFPHSRRRSLDWSLVNSSAGQPQSPFVAIATSADQLQSWPM</sequence>
<dbReference type="EMBL" id="GL732525">
    <property type="protein sequence ID" value="EFX89105.1"/>
    <property type="molecule type" value="Genomic_DNA"/>
</dbReference>
<feature type="region of interest" description="Disordered" evidence="1">
    <location>
        <begin position="98"/>
        <end position="131"/>
    </location>
</feature>
<dbReference type="OrthoDB" id="7698225at2759"/>
<reference evidence="2 3" key="1">
    <citation type="journal article" date="2011" name="Science">
        <title>The ecoresponsive genome of Daphnia pulex.</title>
        <authorList>
            <person name="Colbourne J.K."/>
            <person name="Pfrender M.E."/>
            <person name="Gilbert D."/>
            <person name="Thomas W.K."/>
            <person name="Tucker A."/>
            <person name="Oakley T.H."/>
            <person name="Tokishita S."/>
            <person name="Aerts A."/>
            <person name="Arnold G.J."/>
            <person name="Basu M.K."/>
            <person name="Bauer D.J."/>
            <person name="Caceres C.E."/>
            <person name="Carmel L."/>
            <person name="Casola C."/>
            <person name="Choi J.H."/>
            <person name="Detter J.C."/>
            <person name="Dong Q."/>
            <person name="Dusheyko S."/>
            <person name="Eads B.D."/>
            <person name="Frohlich T."/>
            <person name="Geiler-Samerotte K.A."/>
            <person name="Gerlach D."/>
            <person name="Hatcher P."/>
            <person name="Jogdeo S."/>
            <person name="Krijgsveld J."/>
            <person name="Kriventseva E.V."/>
            <person name="Kultz D."/>
            <person name="Laforsch C."/>
            <person name="Lindquist E."/>
            <person name="Lopez J."/>
            <person name="Manak J.R."/>
            <person name="Muller J."/>
            <person name="Pangilinan J."/>
            <person name="Patwardhan R.P."/>
            <person name="Pitluck S."/>
            <person name="Pritham E.J."/>
            <person name="Rechtsteiner A."/>
            <person name="Rho M."/>
            <person name="Rogozin I.B."/>
            <person name="Sakarya O."/>
            <person name="Salamov A."/>
            <person name="Schaack S."/>
            <person name="Shapiro H."/>
            <person name="Shiga Y."/>
            <person name="Skalitzky C."/>
            <person name="Smith Z."/>
            <person name="Souvorov A."/>
            <person name="Sung W."/>
            <person name="Tang Z."/>
            <person name="Tsuchiya D."/>
            <person name="Tu H."/>
            <person name="Vos H."/>
            <person name="Wang M."/>
            <person name="Wolf Y.I."/>
            <person name="Yamagata H."/>
            <person name="Yamada T."/>
            <person name="Ye Y."/>
            <person name="Shaw J.R."/>
            <person name="Andrews J."/>
            <person name="Crease T.J."/>
            <person name="Tang H."/>
            <person name="Lucas S.M."/>
            <person name="Robertson H.M."/>
            <person name="Bork P."/>
            <person name="Koonin E.V."/>
            <person name="Zdobnov E.M."/>
            <person name="Grigoriev I.V."/>
            <person name="Lynch M."/>
            <person name="Boore J.L."/>
        </authorList>
    </citation>
    <scope>NUCLEOTIDE SEQUENCE [LARGE SCALE GENOMIC DNA]</scope>
</reference>
<gene>
    <name evidence="2" type="ORF">DAPPUDRAFT_95363</name>
</gene>
<name>E9FVH1_DAPPU</name>
<feature type="compositionally biased region" description="Basic and acidic residues" evidence="1">
    <location>
        <begin position="115"/>
        <end position="127"/>
    </location>
</feature>